<dbReference type="InterPro" id="IPR033310">
    <property type="entry name" value="Mms4/EME1/EME2"/>
</dbReference>
<sequence length="724" mass="80897">MPEVIDLLSSTPPPPAQQFRQPSVPTSPPYPPLSAAPRPLVSDDVESLFAYDGYDKPAKRRRISVEPESPRNCDLQASANQLFLFSDDDFPLPSDGPSLNPPARNDEVESSKDVDIRPSTKNLFSFSDDLILSSDGPFTTKTPTWEGEVIDSSKQSESQPTRNLFSFSDDVILSSEGPLNMGETTWNGKESDPIVFTSSAPERGVEVARTRDMASRGLDTITIDDDDDDNDNDRLLNDHAAQNDHIEDFSDQLGLPDIEEMMRHAKPTKSTENPLFSSRTADLLASLESRPRTGSGNAQRPRTGGPSKAKPENDLRLEDDLSDVVAESRKAVRKPSKLTTVDREAKAREREAAKAQREHERQLEKERKQKLKEEKAREKQLAADLAEVNKLKVDKKDSTPEMIIDLASSFQETSVGNQSVELMKRLGVEHTFFSSSIPNIVKWRRKVTARFNEDAGHWEPCRQHIKEETHVLCLIPAQEFVDMVISPADPATSTTDLELHLQRIRTAYPACKPIYLIEGLAAWMRKNQNSRNRAFQAQVRQQLDQQNPDNAPSTRRRKPPANKPESTPPVDEDTIEDALLELQVTHACLIHHTGTAPESAEWIKNFTEHVSTIPYKRERMNGNDAAFCMDTGQVKPGEDKPDTFVKMLQEVNRVTASMAYGIAARYPSVLDLVRCMRRHGPGMLEDVKKSANKNGALTDSRIGPAASKRLYKVFMGLDPSSTDV</sequence>
<evidence type="ECO:0000256" key="6">
    <source>
        <dbReference type="ARBA" id="ARBA00022759"/>
    </source>
</evidence>
<accession>A1CBQ5</accession>
<feature type="compositionally biased region" description="Acidic residues" evidence="14">
    <location>
        <begin position="222"/>
        <end position="231"/>
    </location>
</feature>
<reference evidence="16 17" key="1">
    <citation type="journal article" date="2008" name="PLoS Genet.">
        <title>Genomic islands in the pathogenic filamentous fungus Aspergillus fumigatus.</title>
        <authorList>
            <person name="Fedorova N.D."/>
            <person name="Khaldi N."/>
            <person name="Joardar V.S."/>
            <person name="Maiti R."/>
            <person name="Amedeo P."/>
            <person name="Anderson M.J."/>
            <person name="Crabtree J."/>
            <person name="Silva J.C."/>
            <person name="Badger J.H."/>
            <person name="Albarraq A."/>
            <person name="Angiuoli S."/>
            <person name="Bussey H."/>
            <person name="Bowyer P."/>
            <person name="Cotty P.J."/>
            <person name="Dyer P.S."/>
            <person name="Egan A."/>
            <person name="Galens K."/>
            <person name="Fraser-Liggett C.M."/>
            <person name="Haas B.J."/>
            <person name="Inman J.M."/>
            <person name="Kent R."/>
            <person name="Lemieux S."/>
            <person name="Malavazi I."/>
            <person name="Orvis J."/>
            <person name="Roemer T."/>
            <person name="Ronning C.M."/>
            <person name="Sundaram J.P."/>
            <person name="Sutton G."/>
            <person name="Turner G."/>
            <person name="Venter J.C."/>
            <person name="White O.R."/>
            <person name="Whitty B.R."/>
            <person name="Youngman P."/>
            <person name="Wolfe K.H."/>
            <person name="Goldman G.H."/>
            <person name="Wortman J.R."/>
            <person name="Jiang B."/>
            <person name="Denning D.W."/>
            <person name="Nierman W.C."/>
        </authorList>
    </citation>
    <scope>NUCLEOTIDE SEQUENCE [LARGE SCALE GENOMIC DNA]</scope>
    <source>
        <strain evidence="17">ATCC 1007 / CBS 513.65 / DSM 816 / NCTC 3887 / NRRL 1</strain>
    </source>
</reference>
<dbReference type="AlphaFoldDB" id="A1CBQ5"/>
<dbReference type="GO" id="GO:0008821">
    <property type="term" value="F:crossover junction DNA endonuclease activity"/>
    <property type="evidence" value="ECO:0007669"/>
    <property type="project" value="TreeGrafter"/>
</dbReference>
<feature type="compositionally biased region" description="Polar residues" evidence="14">
    <location>
        <begin position="152"/>
        <end position="163"/>
    </location>
</feature>
<evidence type="ECO:0000256" key="14">
    <source>
        <dbReference type="SAM" id="MobiDB-lite"/>
    </source>
</evidence>
<dbReference type="GO" id="GO:0048476">
    <property type="term" value="C:Holliday junction resolvase complex"/>
    <property type="evidence" value="ECO:0007669"/>
    <property type="project" value="InterPro"/>
</dbReference>
<feature type="domain" description="ERCC4" evidence="15">
    <location>
        <begin position="401"/>
        <end position="677"/>
    </location>
</feature>
<keyword evidence="5" id="KW-0479">Metal-binding</keyword>
<feature type="compositionally biased region" description="Basic and acidic residues" evidence="14">
    <location>
        <begin position="340"/>
        <end position="375"/>
    </location>
</feature>
<dbReference type="Gene3D" id="3.40.50.10130">
    <property type="match status" value="1"/>
</dbReference>
<feature type="region of interest" description="Disordered" evidence="14">
    <location>
        <begin position="176"/>
        <end position="375"/>
    </location>
</feature>
<dbReference type="KEGG" id="act:ACLA_016190"/>
<evidence type="ECO:0000313" key="16">
    <source>
        <dbReference type="EMBL" id="EAW13173.1"/>
    </source>
</evidence>
<evidence type="ECO:0000313" key="17">
    <source>
        <dbReference type="Proteomes" id="UP000006701"/>
    </source>
</evidence>
<dbReference type="GeneID" id="4706562"/>
<evidence type="ECO:0000256" key="4">
    <source>
        <dbReference type="ARBA" id="ARBA00022722"/>
    </source>
</evidence>
<keyword evidence="8" id="KW-0378">Hydrolase</keyword>
<feature type="region of interest" description="Disordered" evidence="14">
    <location>
        <begin position="137"/>
        <end position="163"/>
    </location>
</feature>
<protein>
    <recommendedName>
        <fullName evidence="15">ERCC4 domain-containing protein</fullName>
    </recommendedName>
</protein>
<feature type="compositionally biased region" description="Basic and acidic residues" evidence="14">
    <location>
        <begin position="309"/>
        <end position="319"/>
    </location>
</feature>
<feature type="region of interest" description="Disordered" evidence="14">
    <location>
        <begin position="86"/>
        <end position="116"/>
    </location>
</feature>
<comment type="similarity">
    <text evidence="3">Belongs to the EME1/MMS4 family.</text>
</comment>
<dbReference type="GO" id="GO:0031297">
    <property type="term" value="P:replication fork processing"/>
    <property type="evidence" value="ECO:0007669"/>
    <property type="project" value="TreeGrafter"/>
</dbReference>
<evidence type="ECO:0000256" key="11">
    <source>
        <dbReference type="ARBA" id="ARBA00023204"/>
    </source>
</evidence>
<feature type="compositionally biased region" description="Basic and acidic residues" evidence="14">
    <location>
        <begin position="232"/>
        <end position="248"/>
    </location>
</feature>
<dbReference type="GO" id="GO:0006302">
    <property type="term" value="P:double-strand break repair"/>
    <property type="evidence" value="ECO:0007669"/>
    <property type="project" value="TreeGrafter"/>
</dbReference>
<proteinExistence type="inferred from homology"/>
<evidence type="ECO:0000256" key="9">
    <source>
        <dbReference type="ARBA" id="ARBA00022842"/>
    </source>
</evidence>
<dbReference type="GO" id="GO:0000712">
    <property type="term" value="P:resolution of meiotic recombination intermediates"/>
    <property type="evidence" value="ECO:0007669"/>
    <property type="project" value="TreeGrafter"/>
</dbReference>
<dbReference type="InterPro" id="IPR042530">
    <property type="entry name" value="EME1/EME2_C"/>
</dbReference>
<evidence type="ECO:0000256" key="8">
    <source>
        <dbReference type="ARBA" id="ARBA00022801"/>
    </source>
</evidence>
<evidence type="ECO:0000256" key="10">
    <source>
        <dbReference type="ARBA" id="ARBA00023172"/>
    </source>
</evidence>
<dbReference type="PANTHER" id="PTHR21077">
    <property type="entry name" value="EME1 PROTEIN"/>
    <property type="match status" value="1"/>
</dbReference>
<dbReference type="CDD" id="cd20085">
    <property type="entry name" value="XPF_nuclease_Mms4"/>
    <property type="match status" value="1"/>
</dbReference>
<name>A1CBQ5_ASPCL</name>
<keyword evidence="4" id="KW-0540">Nuclease</keyword>
<evidence type="ECO:0000256" key="2">
    <source>
        <dbReference type="ARBA" id="ARBA00004123"/>
    </source>
</evidence>
<feature type="region of interest" description="Disordered" evidence="14">
    <location>
        <begin position="1"/>
        <end position="41"/>
    </location>
</feature>
<dbReference type="PANTHER" id="PTHR21077:SF5">
    <property type="entry name" value="CROSSOVER JUNCTION ENDONUCLEASE MMS4"/>
    <property type="match status" value="1"/>
</dbReference>
<feature type="compositionally biased region" description="Basic and acidic residues" evidence="14">
    <location>
        <begin position="104"/>
        <end position="116"/>
    </location>
</feature>
<feature type="region of interest" description="Disordered" evidence="14">
    <location>
        <begin position="532"/>
        <end position="571"/>
    </location>
</feature>
<dbReference type="Pfam" id="PF21292">
    <property type="entry name" value="EME1-MUS81_C"/>
    <property type="match status" value="1"/>
</dbReference>
<organism evidence="16 17">
    <name type="scientific">Aspergillus clavatus (strain ATCC 1007 / CBS 513.65 / DSM 816 / NCTC 3887 / NRRL 1 / QM 1276 / 107)</name>
    <dbReference type="NCBI Taxonomy" id="344612"/>
    <lineage>
        <taxon>Eukaryota</taxon>
        <taxon>Fungi</taxon>
        <taxon>Dikarya</taxon>
        <taxon>Ascomycota</taxon>
        <taxon>Pezizomycotina</taxon>
        <taxon>Eurotiomycetes</taxon>
        <taxon>Eurotiomycetidae</taxon>
        <taxon>Eurotiales</taxon>
        <taxon>Aspergillaceae</taxon>
        <taxon>Aspergillus</taxon>
        <taxon>Aspergillus subgen. Fumigati</taxon>
    </lineage>
</organism>
<dbReference type="GO" id="GO:0003677">
    <property type="term" value="F:DNA binding"/>
    <property type="evidence" value="ECO:0007669"/>
    <property type="project" value="InterPro"/>
</dbReference>
<dbReference type="GO" id="GO:0031573">
    <property type="term" value="P:mitotic intra-S DNA damage checkpoint signaling"/>
    <property type="evidence" value="ECO:0007669"/>
    <property type="project" value="TreeGrafter"/>
</dbReference>
<keyword evidence="12" id="KW-0539">Nucleus</keyword>
<dbReference type="Pfam" id="PF02732">
    <property type="entry name" value="ERCC4"/>
    <property type="match status" value="1"/>
</dbReference>
<comment type="cofactor">
    <cofactor evidence="1">
        <name>Mg(2+)</name>
        <dbReference type="ChEBI" id="CHEBI:18420"/>
    </cofactor>
</comment>
<keyword evidence="6" id="KW-0255">Endonuclease</keyword>
<dbReference type="OrthoDB" id="343092at2759"/>
<dbReference type="Proteomes" id="UP000006701">
    <property type="component" value="Unassembled WGS sequence"/>
</dbReference>
<evidence type="ECO:0000256" key="1">
    <source>
        <dbReference type="ARBA" id="ARBA00001946"/>
    </source>
</evidence>
<dbReference type="EMBL" id="DS027049">
    <property type="protein sequence ID" value="EAW13173.1"/>
    <property type="molecule type" value="Genomic_DNA"/>
</dbReference>
<dbReference type="STRING" id="344612.A1CBQ5"/>
<evidence type="ECO:0000256" key="13">
    <source>
        <dbReference type="ARBA" id="ARBA00023254"/>
    </source>
</evidence>
<dbReference type="GO" id="GO:0046872">
    <property type="term" value="F:metal ion binding"/>
    <property type="evidence" value="ECO:0007669"/>
    <property type="project" value="UniProtKB-KW"/>
</dbReference>
<feature type="compositionally biased region" description="Pro residues" evidence="14">
    <location>
        <begin position="25"/>
        <end position="34"/>
    </location>
</feature>
<evidence type="ECO:0000256" key="5">
    <source>
        <dbReference type="ARBA" id="ARBA00022723"/>
    </source>
</evidence>
<feature type="compositionally biased region" description="Basic and acidic residues" evidence="14">
    <location>
        <begin position="203"/>
        <end position="214"/>
    </location>
</feature>
<dbReference type="OMA" id="FCVESDW"/>
<evidence type="ECO:0000259" key="15">
    <source>
        <dbReference type="SMART" id="SM00891"/>
    </source>
</evidence>
<dbReference type="VEuPathDB" id="FungiDB:ACLA_016190"/>
<keyword evidence="13" id="KW-0469">Meiosis</keyword>
<dbReference type="eggNOG" id="ENOG502R8ER">
    <property type="taxonomic scope" value="Eukaryota"/>
</dbReference>
<feature type="compositionally biased region" description="Polar residues" evidence="14">
    <location>
        <begin position="268"/>
        <end position="280"/>
    </location>
</feature>
<keyword evidence="9" id="KW-0460">Magnesium</keyword>
<dbReference type="FunFam" id="3.40.50.10130:FF:000010">
    <property type="entry name" value="Crossover junction endonuclease eme1"/>
    <property type="match status" value="1"/>
</dbReference>
<gene>
    <name evidence="16" type="ORF">ACLA_016190</name>
</gene>
<dbReference type="Gene3D" id="1.10.150.670">
    <property type="entry name" value="Crossover junction endonuclease EME1, DNA-binding domain"/>
    <property type="match status" value="1"/>
</dbReference>
<keyword evidence="10" id="KW-0233">DNA recombination</keyword>
<evidence type="ECO:0000256" key="12">
    <source>
        <dbReference type="ARBA" id="ARBA00023242"/>
    </source>
</evidence>
<evidence type="ECO:0000256" key="3">
    <source>
        <dbReference type="ARBA" id="ARBA00005313"/>
    </source>
</evidence>
<dbReference type="FunFam" id="1.10.150.670:FF:000004">
    <property type="entry name" value="Crossover junction endonuclease EME1"/>
    <property type="match status" value="1"/>
</dbReference>
<dbReference type="InterPro" id="IPR047521">
    <property type="entry name" value="XPF_nuclease_EME1_ascomycetes"/>
</dbReference>
<feature type="compositionally biased region" description="Polar residues" evidence="14">
    <location>
        <begin position="532"/>
        <end position="553"/>
    </location>
</feature>
<evidence type="ECO:0000256" key="7">
    <source>
        <dbReference type="ARBA" id="ARBA00022763"/>
    </source>
</evidence>
<dbReference type="GO" id="GO:0005634">
    <property type="term" value="C:nucleus"/>
    <property type="evidence" value="ECO:0007669"/>
    <property type="project" value="UniProtKB-SubCell"/>
</dbReference>
<dbReference type="SMART" id="SM00891">
    <property type="entry name" value="ERCC4"/>
    <property type="match status" value="1"/>
</dbReference>
<dbReference type="RefSeq" id="XP_001274599.1">
    <property type="nucleotide sequence ID" value="XM_001274598.1"/>
</dbReference>
<comment type="subcellular location">
    <subcellularLocation>
        <location evidence="2">Nucleus</location>
    </subcellularLocation>
</comment>
<dbReference type="InterPro" id="IPR006166">
    <property type="entry name" value="ERCC4_domain"/>
</dbReference>
<keyword evidence="17" id="KW-1185">Reference proteome</keyword>
<keyword evidence="11" id="KW-0234">DNA repair</keyword>
<dbReference type="HOGENOM" id="CLU_013160_1_0_1"/>
<keyword evidence="7" id="KW-0227">DNA damage</keyword>